<dbReference type="SUPFAM" id="SSF46785">
    <property type="entry name" value="Winged helix' DNA-binding domain"/>
    <property type="match status" value="1"/>
</dbReference>
<dbReference type="KEGG" id="str:Sterm_1164"/>
<keyword evidence="8" id="KW-0472">Membrane</keyword>
<keyword evidence="6" id="KW-0175">Coiled coil</keyword>
<sequence length="907" mass="103951">MNNSRRKMLRGTIFTTIGLIVLLLLLYKKILIYKNDKIEENALLSILNLFEITFGKMLLFAVFSLIFFGLVNIYTSKSKVKVDKGKLYSYIILFLSMSLYFTQKYIAAKLPDNFFESGRKLLEIGFNVNRYPNSGGLIGSFLAFPFYKIIHFGSISVILLIMIVLSVLFLLKDFIAFGVMLIIALIKYYRSDEYRKKSKILKAKKIIEKKEQQNMRLDKREELKNKIINARKEKLSFELSRKPKAETEDGEEHYSNSELERKQKEWLDYLEEIRRDKERKKKAEAFGLTRKTAQPHEESSKANIEEEKENVSPIKTVHSFHEEFEIQKEQDKIQEMPGSSEEIIQNNDFYNESQSIQDQFMENELIEEELNESILMNELDITEISDNDIHNTPAPDHTVQAQETRQDSANKYEKMRIHSLEKEMPPVQKTFSPETLIQKETKNNEQTGGQYEQEEFHKVSIDDIFVQREPDENKRREMEKIIQENVAHLESVLKEFGIDAQVVDYQRGPTITRYELVIPKGIRVNKVTALADDIAMNMSAESIRIEAPIPGKNTIGIETPNKVKEPVYFSNLIRNKELKDPKTLKVILGKDIVGRDRIIDIAKMPHLLIAGQTGSGKSVAVNTMVASLIANKSAKDVKFIMVDPKMVELMPFNGIPHLLLPVIIDPKQASIALKWAVSEMENRYRTLMEVGVRNIQSYNELGGMEKMPFIIIIIDELADLMMVAAGSVEESIARIAQKARAVGIHLVVATQRPSTDVITGMIKANLPSRISFALRSQIDSRTILDSPGAEKLLGKGDMLLLENGSSKLERIQGAFISDEEVHKLTTELKANYRTDYNEGILFEMENDIEKDELFNEAVDVIRQEGKASISLIQRKLKIGFNRASRIYEQLMDCGVINEDKQVMMDEE</sequence>
<organism evidence="10 11">
    <name type="scientific">Sebaldella termitidis (strain ATCC 33386 / NCTC 11300)</name>
    <dbReference type="NCBI Taxonomy" id="526218"/>
    <lineage>
        <taxon>Bacteria</taxon>
        <taxon>Fusobacteriati</taxon>
        <taxon>Fusobacteriota</taxon>
        <taxon>Fusobacteriia</taxon>
        <taxon>Fusobacteriales</taxon>
        <taxon>Leptotrichiaceae</taxon>
        <taxon>Sebaldella</taxon>
    </lineage>
</organism>
<dbReference type="GO" id="GO:0051301">
    <property type="term" value="P:cell division"/>
    <property type="evidence" value="ECO:0007669"/>
    <property type="project" value="UniProtKB-KW"/>
</dbReference>
<dbReference type="InterPro" id="IPR036390">
    <property type="entry name" value="WH_DNA-bd_sf"/>
</dbReference>
<evidence type="ECO:0000256" key="1">
    <source>
        <dbReference type="ARBA" id="ARBA00006474"/>
    </source>
</evidence>
<feature type="domain" description="FtsK" evidence="9">
    <location>
        <begin position="594"/>
        <end position="781"/>
    </location>
</feature>
<accession>D1AGZ8</accession>
<dbReference type="GO" id="GO:0005524">
    <property type="term" value="F:ATP binding"/>
    <property type="evidence" value="ECO:0007669"/>
    <property type="project" value="UniProtKB-UniRule"/>
</dbReference>
<feature type="region of interest" description="Disordered" evidence="7">
    <location>
        <begin position="289"/>
        <end position="312"/>
    </location>
</feature>
<dbReference type="InterPro" id="IPR050206">
    <property type="entry name" value="FtsK/SpoIIIE/SftA"/>
</dbReference>
<dbReference type="PANTHER" id="PTHR22683">
    <property type="entry name" value="SPORULATION PROTEIN RELATED"/>
    <property type="match status" value="1"/>
</dbReference>
<evidence type="ECO:0000256" key="8">
    <source>
        <dbReference type="SAM" id="Phobius"/>
    </source>
</evidence>
<reference evidence="11" key="1">
    <citation type="submission" date="2009-09" db="EMBL/GenBank/DDBJ databases">
        <title>The complete chromosome of Sebaldella termitidis ATCC 33386.</title>
        <authorList>
            <consortium name="US DOE Joint Genome Institute (JGI-PGF)"/>
            <person name="Lucas S."/>
            <person name="Copeland A."/>
            <person name="Lapidus A."/>
            <person name="Glavina del Rio T."/>
            <person name="Dalin E."/>
            <person name="Tice H."/>
            <person name="Bruce D."/>
            <person name="Goodwin L."/>
            <person name="Pitluck S."/>
            <person name="Kyrpides N."/>
            <person name="Mavromatis K."/>
            <person name="Ivanova N."/>
            <person name="Mikhailova N."/>
            <person name="Sims D."/>
            <person name="Meincke L."/>
            <person name="Brettin T."/>
            <person name="Detter J.C."/>
            <person name="Han C."/>
            <person name="Larimer F."/>
            <person name="Land M."/>
            <person name="Hauser L."/>
            <person name="Markowitz V."/>
            <person name="Cheng J.F."/>
            <person name="Hugenholtz P."/>
            <person name="Woyke T."/>
            <person name="Wu D."/>
            <person name="Eisen J.A."/>
        </authorList>
    </citation>
    <scope>NUCLEOTIDE SEQUENCE [LARGE SCALE GENOMIC DNA]</scope>
    <source>
        <strain evidence="11">ATCC 33386 / NCTC 11300</strain>
    </source>
</reference>
<evidence type="ECO:0000256" key="6">
    <source>
        <dbReference type="SAM" id="Coils"/>
    </source>
</evidence>
<dbReference type="RefSeq" id="WP_012860628.1">
    <property type="nucleotide sequence ID" value="NC_013517.1"/>
</dbReference>
<dbReference type="AlphaFoldDB" id="D1AGZ8"/>
<name>D1AGZ8_SEBTE</name>
<dbReference type="HOGENOM" id="CLU_001981_9_8_0"/>
<feature type="binding site" evidence="5">
    <location>
        <begin position="611"/>
        <end position="618"/>
    </location>
    <ligand>
        <name>ATP</name>
        <dbReference type="ChEBI" id="CHEBI:30616"/>
    </ligand>
</feature>
<protein>
    <submittedName>
        <fullName evidence="10">Cell divisionFtsK/SpoIIIE</fullName>
    </submittedName>
</protein>
<feature type="transmembrane region" description="Helical" evidence="8">
    <location>
        <begin position="174"/>
        <end position="190"/>
    </location>
</feature>
<evidence type="ECO:0000313" key="11">
    <source>
        <dbReference type="Proteomes" id="UP000000845"/>
    </source>
</evidence>
<dbReference type="InterPro" id="IPR002543">
    <property type="entry name" value="FtsK_dom"/>
</dbReference>
<feature type="transmembrane region" description="Helical" evidence="8">
    <location>
        <begin position="12"/>
        <end position="32"/>
    </location>
</feature>
<evidence type="ECO:0000259" key="9">
    <source>
        <dbReference type="PROSITE" id="PS50901"/>
    </source>
</evidence>
<dbReference type="Gene3D" id="1.10.10.10">
    <property type="entry name" value="Winged helix-like DNA-binding domain superfamily/Winged helix DNA-binding domain"/>
    <property type="match status" value="1"/>
</dbReference>
<dbReference type="InterPro" id="IPR036388">
    <property type="entry name" value="WH-like_DNA-bd_sf"/>
</dbReference>
<dbReference type="EMBL" id="CP001739">
    <property type="protein sequence ID" value="ACZ08032.1"/>
    <property type="molecule type" value="Genomic_DNA"/>
</dbReference>
<dbReference type="Proteomes" id="UP000000845">
    <property type="component" value="Chromosome"/>
</dbReference>
<dbReference type="Gene3D" id="3.30.980.40">
    <property type="match status" value="1"/>
</dbReference>
<keyword evidence="2 5" id="KW-0547">Nucleotide-binding</keyword>
<evidence type="ECO:0000256" key="4">
    <source>
        <dbReference type="ARBA" id="ARBA00023125"/>
    </source>
</evidence>
<keyword evidence="11" id="KW-1185">Reference proteome</keyword>
<feature type="transmembrane region" description="Helical" evidence="8">
    <location>
        <begin position="87"/>
        <end position="106"/>
    </location>
</feature>
<dbReference type="CDD" id="cd01127">
    <property type="entry name" value="TrwB_TraG_TraD_VirD4"/>
    <property type="match status" value="1"/>
</dbReference>
<dbReference type="eggNOG" id="COG1674">
    <property type="taxonomic scope" value="Bacteria"/>
</dbReference>
<evidence type="ECO:0000256" key="2">
    <source>
        <dbReference type="ARBA" id="ARBA00022741"/>
    </source>
</evidence>
<feature type="transmembrane region" description="Helical" evidence="8">
    <location>
        <begin position="52"/>
        <end position="75"/>
    </location>
</feature>
<keyword evidence="8" id="KW-0812">Transmembrane</keyword>
<dbReference type="SMART" id="SM00843">
    <property type="entry name" value="Ftsk_gamma"/>
    <property type="match status" value="1"/>
</dbReference>
<dbReference type="Pfam" id="PF01580">
    <property type="entry name" value="FtsK_SpoIIIE"/>
    <property type="match status" value="1"/>
</dbReference>
<keyword evidence="10" id="KW-0132">Cell division</keyword>
<gene>
    <name evidence="10" type="ordered locus">Sterm_1164</name>
</gene>
<evidence type="ECO:0000313" key="10">
    <source>
        <dbReference type="EMBL" id="ACZ08032.1"/>
    </source>
</evidence>
<dbReference type="PROSITE" id="PS50901">
    <property type="entry name" value="FTSK"/>
    <property type="match status" value="1"/>
</dbReference>
<comment type="similarity">
    <text evidence="1">Belongs to the FtsK/SpoIIIE/SftA family.</text>
</comment>
<dbReference type="SUPFAM" id="SSF52540">
    <property type="entry name" value="P-loop containing nucleoside triphosphate hydrolases"/>
    <property type="match status" value="1"/>
</dbReference>
<dbReference type="InterPro" id="IPR041027">
    <property type="entry name" value="FtsK_alpha"/>
</dbReference>
<feature type="coiled-coil region" evidence="6">
    <location>
        <begin position="200"/>
        <end position="276"/>
    </location>
</feature>
<evidence type="ECO:0000256" key="3">
    <source>
        <dbReference type="ARBA" id="ARBA00022840"/>
    </source>
</evidence>
<feature type="compositionally biased region" description="Basic and acidic residues" evidence="7">
    <location>
        <begin position="294"/>
        <end position="305"/>
    </location>
</feature>
<keyword evidence="3 5" id="KW-0067">ATP-binding</keyword>
<proteinExistence type="inferred from homology"/>
<dbReference type="InterPro" id="IPR027417">
    <property type="entry name" value="P-loop_NTPase"/>
</dbReference>
<evidence type="ECO:0000256" key="7">
    <source>
        <dbReference type="SAM" id="MobiDB-lite"/>
    </source>
</evidence>
<dbReference type="InterPro" id="IPR018541">
    <property type="entry name" value="Ftsk_gamma"/>
</dbReference>
<evidence type="ECO:0000256" key="5">
    <source>
        <dbReference type="PROSITE-ProRule" id="PRU00289"/>
    </source>
</evidence>
<keyword evidence="10" id="KW-0131">Cell cycle</keyword>
<keyword evidence="4" id="KW-0238">DNA-binding</keyword>
<dbReference type="Pfam" id="PF17854">
    <property type="entry name" value="FtsK_alpha"/>
    <property type="match status" value="1"/>
</dbReference>
<keyword evidence="8" id="KW-1133">Transmembrane helix</keyword>
<dbReference type="PANTHER" id="PTHR22683:SF41">
    <property type="entry name" value="DNA TRANSLOCASE FTSK"/>
    <property type="match status" value="1"/>
</dbReference>
<dbReference type="GO" id="GO:0003677">
    <property type="term" value="F:DNA binding"/>
    <property type="evidence" value="ECO:0007669"/>
    <property type="project" value="UniProtKB-KW"/>
</dbReference>
<reference evidence="10 11" key="2">
    <citation type="journal article" date="2010" name="Stand. Genomic Sci.">
        <title>Complete genome sequence of Sebaldella termitidis type strain (NCTC 11300).</title>
        <authorList>
            <person name="Harmon-Smith M."/>
            <person name="Celia L."/>
            <person name="Chertkov O."/>
            <person name="Lapidus A."/>
            <person name="Copeland A."/>
            <person name="Glavina Del Rio T."/>
            <person name="Nolan M."/>
            <person name="Lucas S."/>
            <person name="Tice H."/>
            <person name="Cheng J.F."/>
            <person name="Han C."/>
            <person name="Detter J.C."/>
            <person name="Bruce D."/>
            <person name="Goodwin L."/>
            <person name="Pitluck S."/>
            <person name="Pati A."/>
            <person name="Liolios K."/>
            <person name="Ivanova N."/>
            <person name="Mavromatis K."/>
            <person name="Mikhailova N."/>
            <person name="Chen A."/>
            <person name="Palaniappan K."/>
            <person name="Land M."/>
            <person name="Hauser L."/>
            <person name="Chang Y.J."/>
            <person name="Jeffries C.D."/>
            <person name="Brettin T."/>
            <person name="Goker M."/>
            <person name="Beck B."/>
            <person name="Bristow J."/>
            <person name="Eisen J.A."/>
            <person name="Markowitz V."/>
            <person name="Hugenholtz P."/>
            <person name="Kyrpides N.C."/>
            <person name="Klenk H.P."/>
            <person name="Chen F."/>
        </authorList>
    </citation>
    <scope>NUCLEOTIDE SEQUENCE [LARGE SCALE GENOMIC DNA]</scope>
    <source>
        <strain evidence="11">ATCC 33386 / NCTC 11300</strain>
    </source>
</reference>
<feature type="transmembrane region" description="Helical" evidence="8">
    <location>
        <begin position="149"/>
        <end position="169"/>
    </location>
</feature>
<dbReference type="Gene3D" id="3.40.50.300">
    <property type="entry name" value="P-loop containing nucleotide triphosphate hydrolases"/>
    <property type="match status" value="1"/>
</dbReference>
<dbReference type="STRING" id="526218.Sterm_1164"/>
<dbReference type="Pfam" id="PF09397">
    <property type="entry name" value="FtsK_gamma"/>
    <property type="match status" value="1"/>
</dbReference>